<dbReference type="Proteomes" id="UP001140091">
    <property type="component" value="Unassembled WGS sequence"/>
</dbReference>
<feature type="non-terminal residue" evidence="1">
    <location>
        <position position="220"/>
    </location>
</feature>
<evidence type="ECO:0000313" key="2">
    <source>
        <dbReference type="Proteomes" id="UP001140091"/>
    </source>
</evidence>
<reference evidence="1" key="1">
    <citation type="submission" date="2022-06" db="EMBL/GenBank/DDBJ databases">
        <title>Genome Sequence of Candolleomyces eurysporus.</title>
        <authorList>
            <person name="Buettner E."/>
        </authorList>
    </citation>
    <scope>NUCLEOTIDE SEQUENCE</scope>
    <source>
        <strain evidence="1">VTCC 930004</strain>
    </source>
</reference>
<proteinExistence type="predicted"/>
<protein>
    <submittedName>
        <fullName evidence="1">Uncharacterized protein</fullName>
    </submittedName>
</protein>
<comment type="caution">
    <text evidence="1">The sequence shown here is derived from an EMBL/GenBank/DDBJ whole genome shotgun (WGS) entry which is preliminary data.</text>
</comment>
<name>A0A9W8MHW7_9AGAR</name>
<dbReference type="AlphaFoldDB" id="A0A9W8MHW7"/>
<organism evidence="1 2">
    <name type="scientific">Candolleomyces eurysporus</name>
    <dbReference type="NCBI Taxonomy" id="2828524"/>
    <lineage>
        <taxon>Eukaryota</taxon>
        <taxon>Fungi</taxon>
        <taxon>Dikarya</taxon>
        <taxon>Basidiomycota</taxon>
        <taxon>Agaricomycotina</taxon>
        <taxon>Agaricomycetes</taxon>
        <taxon>Agaricomycetidae</taxon>
        <taxon>Agaricales</taxon>
        <taxon>Agaricineae</taxon>
        <taxon>Psathyrellaceae</taxon>
        <taxon>Candolleomyces</taxon>
    </lineage>
</organism>
<evidence type="ECO:0000313" key="1">
    <source>
        <dbReference type="EMBL" id="KAJ2929633.1"/>
    </source>
</evidence>
<keyword evidence="2" id="KW-1185">Reference proteome</keyword>
<accession>A0A9W8MHW7</accession>
<sequence>MNPILQPLPTYPGTALSHLTAVELQTFQRLEFLRAIHARTPTNDTFTRDFPRQNLVLVRDPADSRLYWAPSSTSNFMEDFAGQYEFITSAYEEEDEEDSERLVFFVSLRQRAIATLRIPRRTLDMLVPSGDFNPRAPGSWLPIVQYITTETIVDLLMRSVCFRQAVILEAVRVIDDFWSHGTNNRLGSGHWILQSRYENRAIIRNYDDRPPSALLSILSC</sequence>
<gene>
    <name evidence="1" type="ORF">H1R20_g7463</name>
</gene>
<dbReference type="EMBL" id="JANBPK010000864">
    <property type="protein sequence ID" value="KAJ2929633.1"/>
    <property type="molecule type" value="Genomic_DNA"/>
</dbReference>
<dbReference type="OrthoDB" id="10286531at2759"/>